<dbReference type="EMBL" id="LJIG01000246">
    <property type="protein sequence ID" value="KRT86694.1"/>
    <property type="molecule type" value="Genomic_DNA"/>
</dbReference>
<accession>A0A0T6BH71</accession>
<proteinExistence type="predicted"/>
<keyword evidence="2" id="KW-1185">Reference proteome</keyword>
<protein>
    <recommendedName>
        <fullName evidence="3">Endonuclease/exonuclease/phosphatase domain-containing protein</fullName>
    </recommendedName>
</protein>
<dbReference type="OrthoDB" id="410155at2759"/>
<evidence type="ECO:0000313" key="2">
    <source>
        <dbReference type="Proteomes" id="UP000051574"/>
    </source>
</evidence>
<organism evidence="1 2">
    <name type="scientific">Oryctes borbonicus</name>
    <dbReference type="NCBI Taxonomy" id="1629725"/>
    <lineage>
        <taxon>Eukaryota</taxon>
        <taxon>Metazoa</taxon>
        <taxon>Ecdysozoa</taxon>
        <taxon>Arthropoda</taxon>
        <taxon>Hexapoda</taxon>
        <taxon>Insecta</taxon>
        <taxon>Pterygota</taxon>
        <taxon>Neoptera</taxon>
        <taxon>Endopterygota</taxon>
        <taxon>Coleoptera</taxon>
        <taxon>Polyphaga</taxon>
        <taxon>Scarabaeiformia</taxon>
        <taxon>Scarabaeidae</taxon>
        <taxon>Dynastinae</taxon>
        <taxon>Oryctes</taxon>
    </lineage>
</organism>
<comment type="caution">
    <text evidence="1">The sequence shown here is derived from an EMBL/GenBank/DDBJ whole genome shotgun (WGS) entry which is preliminary data.</text>
</comment>
<dbReference type="Proteomes" id="UP000051574">
    <property type="component" value="Unassembled WGS sequence"/>
</dbReference>
<evidence type="ECO:0008006" key="3">
    <source>
        <dbReference type="Google" id="ProtNLM"/>
    </source>
</evidence>
<name>A0A0T6BH71_9SCAR</name>
<gene>
    <name evidence="1" type="ORF">AMK59_2895</name>
</gene>
<dbReference type="InterPro" id="IPR036691">
    <property type="entry name" value="Endo/exonu/phosph_ase_sf"/>
</dbReference>
<dbReference type="Gene3D" id="3.60.10.10">
    <property type="entry name" value="Endonuclease/exonuclease/phosphatase"/>
    <property type="match status" value="1"/>
</dbReference>
<evidence type="ECO:0000313" key="1">
    <source>
        <dbReference type="EMBL" id="KRT86694.1"/>
    </source>
</evidence>
<sequence>MEILKHSCWNCSTMAFRRKPSSLTTAIWNANGRLKSQKVEFLDFVQRYQLGIVLVNETHFRGQDRFSIANFTTYSNDRQGARRGGTTILVNSNLDHHVNSISDLRQMECTSVVVTTFDVYGFRV</sequence>
<dbReference type="AlphaFoldDB" id="A0A0T6BH71"/>
<dbReference type="SUPFAM" id="SSF56219">
    <property type="entry name" value="DNase I-like"/>
    <property type="match status" value="1"/>
</dbReference>
<reference evidence="1 2" key="1">
    <citation type="submission" date="2015-09" db="EMBL/GenBank/DDBJ databases">
        <title>Draft genome of the scarab beetle Oryctes borbonicus.</title>
        <authorList>
            <person name="Meyer J.M."/>
            <person name="Markov G.V."/>
            <person name="Baskaran P."/>
            <person name="Herrmann M."/>
            <person name="Sommer R.J."/>
            <person name="Roedelsperger C."/>
        </authorList>
    </citation>
    <scope>NUCLEOTIDE SEQUENCE [LARGE SCALE GENOMIC DNA]</scope>
    <source>
        <strain evidence="1">OB123</strain>
        <tissue evidence="1">Whole animal</tissue>
    </source>
</reference>